<dbReference type="PANTHER" id="PTHR45902">
    <property type="entry name" value="LATROPHILIN RECEPTOR-LIKE PROTEIN A"/>
    <property type="match status" value="1"/>
</dbReference>
<dbReference type="InterPro" id="IPR053231">
    <property type="entry name" value="GPCR_LN-TM7"/>
</dbReference>
<evidence type="ECO:0000313" key="1">
    <source>
        <dbReference type="EMBL" id="KAJ8046321.1"/>
    </source>
</evidence>
<accession>A0A9Q1HIM5</accession>
<dbReference type="OrthoDB" id="6082634at2759"/>
<evidence type="ECO:0000313" key="2">
    <source>
        <dbReference type="Proteomes" id="UP001152320"/>
    </source>
</evidence>
<name>A0A9Q1HIM5_HOLLE</name>
<dbReference type="AlphaFoldDB" id="A0A9Q1HIM5"/>
<comment type="caution">
    <text evidence="1">The sequence shown here is derived from an EMBL/GenBank/DDBJ whole genome shotgun (WGS) entry which is preliminary data.</text>
</comment>
<sequence>MIGVCPVNWQDDAIRRKCEDVSPILKEKEHLDLRDPLSFTPVVGTGNVTFRNAFCAICHSLNIMTLQPWEMEINCPESTFEKLKKDISSGLENLGPNCAVRLKPPERVNHLARLPCFPLRTIAKCKSDTGTSPDVKVVKECETYLAPICASDGVVYKNSRCAHCDYTNEYPSERRVFYCLEENRPTMSLKAVDPFTREIDIGRTVPLSVVFDFSSKSGVRFETENFVFEEKTLLCNRGQVFDPFQGSCITFVCTEGYKFTDGECTPTYTGNLCIKSNSTPDGIVTVSFNLSLQNTLNMVNQYAQLCIVDFLAIPINSLYSRKNLSASLLINSSCLMLQSHNTVDIEFMIDFNSTNVHILLENLIRFQSFHQPTSFLSSEMLDDESIAMKQVCDAISRIQFEYGCKKIKELECPTRWTRESKWSLNATNGMSLVFVPRSQHSIALTDTNLNVDISFNGRSITNFSSALIYCRSLECPSVTLNSSLFDIVSRNGKSYLQGVSLQNFTVPEHSFELLKEGLVKICSSVFSQNGTYFDEQREGFFQYSQLQTYLSTIGLCLSVVCL</sequence>
<gene>
    <name evidence="1" type="ORF">HOLleu_04958</name>
</gene>
<proteinExistence type="predicted"/>
<protein>
    <submittedName>
        <fullName evidence="1">Uncharacterized protein</fullName>
    </submittedName>
</protein>
<dbReference type="PANTHER" id="PTHR45902:SF1">
    <property type="entry name" value="LATROPHILIN RECEPTOR-LIKE PROTEIN A"/>
    <property type="match status" value="1"/>
</dbReference>
<reference evidence="1" key="1">
    <citation type="submission" date="2021-10" db="EMBL/GenBank/DDBJ databases">
        <title>Tropical sea cucumber genome reveals ecological adaptation and Cuvierian tubules defense mechanism.</title>
        <authorList>
            <person name="Chen T."/>
        </authorList>
    </citation>
    <scope>NUCLEOTIDE SEQUENCE</scope>
    <source>
        <strain evidence="1">Nanhai2018</strain>
        <tissue evidence="1">Muscle</tissue>
    </source>
</reference>
<keyword evidence="2" id="KW-1185">Reference proteome</keyword>
<dbReference type="Proteomes" id="UP001152320">
    <property type="component" value="Chromosome 2"/>
</dbReference>
<dbReference type="EMBL" id="JAIZAY010000002">
    <property type="protein sequence ID" value="KAJ8046321.1"/>
    <property type="molecule type" value="Genomic_DNA"/>
</dbReference>
<organism evidence="1 2">
    <name type="scientific">Holothuria leucospilota</name>
    <name type="common">Black long sea cucumber</name>
    <name type="synonym">Mertensiothuria leucospilota</name>
    <dbReference type="NCBI Taxonomy" id="206669"/>
    <lineage>
        <taxon>Eukaryota</taxon>
        <taxon>Metazoa</taxon>
        <taxon>Echinodermata</taxon>
        <taxon>Eleutherozoa</taxon>
        <taxon>Echinozoa</taxon>
        <taxon>Holothuroidea</taxon>
        <taxon>Aspidochirotacea</taxon>
        <taxon>Aspidochirotida</taxon>
        <taxon>Holothuriidae</taxon>
        <taxon>Holothuria</taxon>
    </lineage>
</organism>